<dbReference type="Gene3D" id="1.10.1200.10">
    <property type="entry name" value="ACP-like"/>
    <property type="match status" value="1"/>
</dbReference>
<dbReference type="EMBL" id="MU250536">
    <property type="protein sequence ID" value="KAG7445527.1"/>
    <property type="molecule type" value="Genomic_DNA"/>
</dbReference>
<dbReference type="InterPro" id="IPR036736">
    <property type="entry name" value="ACP-like_sf"/>
</dbReference>
<dbReference type="InterPro" id="IPR051414">
    <property type="entry name" value="Adenylate-forming_Reductase"/>
</dbReference>
<dbReference type="PANTHER" id="PTHR43439:SF2">
    <property type="entry name" value="ENZYME, PUTATIVE (JCVI)-RELATED"/>
    <property type="match status" value="1"/>
</dbReference>
<dbReference type="RefSeq" id="XP_043039027.1">
    <property type="nucleotide sequence ID" value="XM_043186392.1"/>
</dbReference>
<dbReference type="GO" id="GO:0031177">
    <property type="term" value="F:phosphopantetheine binding"/>
    <property type="evidence" value="ECO:0007669"/>
    <property type="project" value="InterPro"/>
</dbReference>
<dbReference type="Proteomes" id="UP000812287">
    <property type="component" value="Unassembled WGS sequence"/>
</dbReference>
<dbReference type="Gene3D" id="3.30.300.30">
    <property type="match status" value="1"/>
</dbReference>
<dbReference type="InterPro" id="IPR013120">
    <property type="entry name" value="FAR_NAD-bd"/>
</dbReference>
<dbReference type="InterPro" id="IPR000873">
    <property type="entry name" value="AMP-dep_synth/lig_dom"/>
</dbReference>
<dbReference type="SUPFAM" id="SSF51735">
    <property type="entry name" value="NAD(P)-binding Rossmann-fold domains"/>
    <property type="match status" value="1"/>
</dbReference>
<dbReference type="SUPFAM" id="SSF47336">
    <property type="entry name" value="ACP-like"/>
    <property type="match status" value="1"/>
</dbReference>
<dbReference type="InterPro" id="IPR036291">
    <property type="entry name" value="NAD(P)-bd_dom_sf"/>
</dbReference>
<dbReference type="GeneID" id="66108689"/>
<keyword evidence="2" id="KW-0597">Phosphoprotein</keyword>
<dbReference type="Pfam" id="PF23562">
    <property type="entry name" value="AMP-binding_C_3"/>
    <property type="match status" value="1"/>
</dbReference>
<dbReference type="PANTHER" id="PTHR43439">
    <property type="entry name" value="PHENYLACETATE-COENZYME A LIGASE"/>
    <property type="match status" value="1"/>
</dbReference>
<evidence type="ECO:0000259" key="3">
    <source>
        <dbReference type="PROSITE" id="PS50075"/>
    </source>
</evidence>
<feature type="domain" description="Carrier" evidence="3">
    <location>
        <begin position="551"/>
        <end position="634"/>
    </location>
</feature>
<dbReference type="Pfam" id="PF00550">
    <property type="entry name" value="PP-binding"/>
    <property type="match status" value="1"/>
</dbReference>
<keyword evidence="5" id="KW-1185">Reference proteome</keyword>
<name>A0A9P7VS03_9AGAR</name>
<dbReference type="InterPro" id="IPR045851">
    <property type="entry name" value="AMP-bd_C_sf"/>
</dbReference>
<dbReference type="InterPro" id="IPR009081">
    <property type="entry name" value="PP-bd_ACP"/>
</dbReference>
<keyword evidence="1" id="KW-0596">Phosphopantetheine</keyword>
<dbReference type="Gene3D" id="3.40.50.12780">
    <property type="entry name" value="N-terminal domain of ligase-like"/>
    <property type="match status" value="1"/>
</dbReference>
<dbReference type="InterPro" id="IPR006162">
    <property type="entry name" value="Ppantetheine_attach_site"/>
</dbReference>
<dbReference type="AlphaFoldDB" id="A0A9P7VS03"/>
<dbReference type="OrthoDB" id="429813at2759"/>
<dbReference type="SMART" id="SM00823">
    <property type="entry name" value="PKS_PP"/>
    <property type="match status" value="1"/>
</dbReference>
<evidence type="ECO:0000313" key="5">
    <source>
        <dbReference type="Proteomes" id="UP000812287"/>
    </source>
</evidence>
<dbReference type="Pfam" id="PF00501">
    <property type="entry name" value="AMP-binding"/>
    <property type="match status" value="1"/>
</dbReference>
<dbReference type="Pfam" id="PF07993">
    <property type="entry name" value="NAD_binding_4"/>
    <property type="match status" value="1"/>
</dbReference>
<dbReference type="InterPro" id="IPR020806">
    <property type="entry name" value="PKS_PP-bd"/>
</dbReference>
<dbReference type="PROSITE" id="PS00012">
    <property type="entry name" value="PHOSPHOPANTETHEINE"/>
    <property type="match status" value="1"/>
</dbReference>
<dbReference type="Gene3D" id="3.40.50.720">
    <property type="entry name" value="NAD(P)-binding Rossmann-like Domain"/>
    <property type="match status" value="1"/>
</dbReference>
<evidence type="ECO:0000313" key="4">
    <source>
        <dbReference type="EMBL" id="KAG7445527.1"/>
    </source>
</evidence>
<protein>
    <submittedName>
        <fullName evidence="4">Acetyl-CoA synthetase-like protein</fullName>
    </submittedName>
</protein>
<proteinExistence type="predicted"/>
<dbReference type="InterPro" id="IPR042099">
    <property type="entry name" value="ANL_N_sf"/>
</dbReference>
<evidence type="ECO:0000256" key="2">
    <source>
        <dbReference type="ARBA" id="ARBA00022553"/>
    </source>
</evidence>
<comment type="caution">
    <text evidence="4">The sequence shown here is derived from an EMBL/GenBank/DDBJ whole genome shotgun (WGS) entry which is preliminary data.</text>
</comment>
<gene>
    <name evidence="4" type="ORF">BT62DRAFT_932626</name>
</gene>
<sequence>MSFVRPKFNLGYEPHVTEGVRTLPQAIEYNARFNGDRVFALQLHPQSQDSDEIGRKITFADLAHGVDVAAKWLVERGVGGDEEKGGIAVLMGSDVGLFIWVAAGMRVGVPVLLLSARLTPVAIDHLLSKTEPNPRLVLTSPLTSRLTPSPAPAAPTWVEAPTYTELLSKASASSIALPPHPPSNTTERTAIILHSSGTTGLPKPIYHAHGYVLGYGQDHLFTHEHVEALGWNVSTLPLYHGFGLLAPMMSLSIGLPFVLPGAGTIPTGRGQLKVLDALCANAGHTNGVKADGITNGYLNGTMTHTVLNRVGLMLSVPSVVEDLLTIPGGVDALKRLDVLAVGGAPLKEVTGEELVHRGVKLLNHWGATEIGAIAVVQHVPANYDWHYLIPRQDIPLTFTPLGKGTYRLSGRAPGWEEDYVVQDHLLGNPAKENQYRILGRSDDLVVLANGEKVRPSGIEQALGECPGVRGVLVFGQGREGCGVLVEVDGEPSADFDAFLGKANELADKHAKVPREMVVFINPGGLVRTDKGSIARKASWEKWEKEIVKSYEDAEQEEEPIMDADAGVWVARVLNEVLGYDIPETKDFFECGMDSLQAARIRRRIGRSLRVDVETDFVYRHSTASRLVSAIEKVRAGTYVSEEVGREEKMRRMLEKYRAEMLGNKVVLLTGSTGSLGCFLLARLANDPEVKRIVCINRRGGRERQEAEMQRRGAGVINWYKIHMLEIPDLGDVDDQLDDVSDDVTHIIHNAWPVNFSRGLESFEGHVRGLVNLVKIARRSSAKNVRVLFASSIAVVGRYPSQPVPEQPVQPESTAEFGYPEAKWVCEELLLSLEGKVRGSSVRIGQMTGAEGAGAWNESEHFPVVVGASKAIGALPRLEGTLSWLPVNRAGEIVVELLFSDRFKPIYHMENPARQEWTAVIDTLADVLGIPVVGYAEWLERVRGNEQVNKLIEFLERDFERMAAGGVVLGTEEARKDSRGMRESGVVGRKEVEEYVNYWRRVGVL</sequence>
<reference evidence="4" key="1">
    <citation type="submission" date="2020-11" db="EMBL/GenBank/DDBJ databases">
        <title>Adaptations for nitrogen fixation in a non-lichenized fungal sporocarp promotes dispersal by wood-feeding termites.</title>
        <authorList>
            <consortium name="DOE Joint Genome Institute"/>
            <person name="Koch R.A."/>
            <person name="Yoon G."/>
            <person name="Arayal U."/>
            <person name="Lail K."/>
            <person name="Amirebrahimi M."/>
            <person name="Labutti K."/>
            <person name="Lipzen A."/>
            <person name="Riley R."/>
            <person name="Barry K."/>
            <person name="Henrissat B."/>
            <person name="Grigoriev I.V."/>
            <person name="Herr J.R."/>
            <person name="Aime M.C."/>
        </authorList>
    </citation>
    <scope>NUCLEOTIDE SEQUENCE</scope>
    <source>
        <strain evidence="4">MCA 3950</strain>
    </source>
</reference>
<accession>A0A9P7VS03</accession>
<organism evidence="4 5">
    <name type="scientific">Guyanagaster necrorhizus</name>
    <dbReference type="NCBI Taxonomy" id="856835"/>
    <lineage>
        <taxon>Eukaryota</taxon>
        <taxon>Fungi</taxon>
        <taxon>Dikarya</taxon>
        <taxon>Basidiomycota</taxon>
        <taxon>Agaricomycotina</taxon>
        <taxon>Agaricomycetes</taxon>
        <taxon>Agaricomycetidae</taxon>
        <taxon>Agaricales</taxon>
        <taxon>Marasmiineae</taxon>
        <taxon>Physalacriaceae</taxon>
        <taxon>Guyanagaster</taxon>
    </lineage>
</organism>
<dbReference type="InterPro" id="IPR020845">
    <property type="entry name" value="AMP-binding_CS"/>
</dbReference>
<evidence type="ECO:0000256" key="1">
    <source>
        <dbReference type="ARBA" id="ARBA00022450"/>
    </source>
</evidence>
<dbReference type="PROSITE" id="PS00455">
    <property type="entry name" value="AMP_BINDING"/>
    <property type="match status" value="1"/>
</dbReference>
<dbReference type="SUPFAM" id="SSF56801">
    <property type="entry name" value="Acetyl-CoA synthetase-like"/>
    <property type="match status" value="1"/>
</dbReference>
<dbReference type="PROSITE" id="PS50075">
    <property type="entry name" value="CARRIER"/>
    <property type="match status" value="1"/>
</dbReference>